<evidence type="ECO:0000313" key="3">
    <source>
        <dbReference type="EnsemblMetazoa" id="HelroP177962"/>
    </source>
</evidence>
<gene>
    <name evidence="3" type="primary">20206538</name>
    <name evidence="2" type="ORF">HELRODRAFT_177962</name>
</gene>
<protein>
    <submittedName>
        <fullName evidence="2 3">Uncharacterized protein</fullName>
    </submittedName>
</protein>
<feature type="compositionally biased region" description="Low complexity" evidence="1">
    <location>
        <begin position="163"/>
        <end position="173"/>
    </location>
</feature>
<evidence type="ECO:0000313" key="4">
    <source>
        <dbReference type="Proteomes" id="UP000015101"/>
    </source>
</evidence>
<dbReference type="HOGENOM" id="CLU_1311333_0_0_1"/>
<dbReference type="RefSeq" id="XP_009024358.1">
    <property type="nucleotide sequence ID" value="XM_009026110.1"/>
</dbReference>
<name>T1FCI9_HELRO</name>
<reference evidence="4" key="1">
    <citation type="submission" date="2012-12" db="EMBL/GenBank/DDBJ databases">
        <authorList>
            <person name="Hellsten U."/>
            <person name="Grimwood J."/>
            <person name="Chapman J.A."/>
            <person name="Shapiro H."/>
            <person name="Aerts A."/>
            <person name="Otillar R.P."/>
            <person name="Terry A.Y."/>
            <person name="Boore J.L."/>
            <person name="Simakov O."/>
            <person name="Marletaz F."/>
            <person name="Cho S.-J."/>
            <person name="Edsinger-Gonzales E."/>
            <person name="Havlak P."/>
            <person name="Kuo D.-H."/>
            <person name="Larsson T."/>
            <person name="Lv J."/>
            <person name="Arendt D."/>
            <person name="Savage R."/>
            <person name="Osoegawa K."/>
            <person name="de Jong P."/>
            <person name="Lindberg D.R."/>
            <person name="Seaver E.C."/>
            <person name="Weisblat D.A."/>
            <person name="Putnam N.H."/>
            <person name="Grigoriev I.V."/>
            <person name="Rokhsar D.S."/>
        </authorList>
    </citation>
    <scope>NUCLEOTIDE SEQUENCE</scope>
</reference>
<feature type="region of interest" description="Disordered" evidence="1">
    <location>
        <begin position="163"/>
        <end position="210"/>
    </location>
</feature>
<reference evidence="2 4" key="2">
    <citation type="journal article" date="2013" name="Nature">
        <title>Insights into bilaterian evolution from three spiralian genomes.</title>
        <authorList>
            <person name="Simakov O."/>
            <person name="Marletaz F."/>
            <person name="Cho S.J."/>
            <person name="Edsinger-Gonzales E."/>
            <person name="Havlak P."/>
            <person name="Hellsten U."/>
            <person name="Kuo D.H."/>
            <person name="Larsson T."/>
            <person name="Lv J."/>
            <person name="Arendt D."/>
            <person name="Savage R."/>
            <person name="Osoegawa K."/>
            <person name="de Jong P."/>
            <person name="Grimwood J."/>
            <person name="Chapman J.A."/>
            <person name="Shapiro H."/>
            <person name="Aerts A."/>
            <person name="Otillar R.P."/>
            <person name="Terry A.Y."/>
            <person name="Boore J.L."/>
            <person name="Grigoriev I.V."/>
            <person name="Lindberg D.R."/>
            <person name="Seaver E.C."/>
            <person name="Weisblat D.A."/>
            <person name="Putnam N.H."/>
            <person name="Rokhsar D.S."/>
        </authorList>
    </citation>
    <scope>NUCLEOTIDE SEQUENCE</scope>
</reference>
<dbReference type="AlphaFoldDB" id="T1FCI9"/>
<dbReference type="InParanoid" id="T1FCI9"/>
<keyword evidence="4" id="KW-1185">Reference proteome</keyword>
<dbReference type="Proteomes" id="UP000015101">
    <property type="component" value="Unassembled WGS sequence"/>
</dbReference>
<dbReference type="EMBL" id="AMQM01006265">
    <property type="status" value="NOT_ANNOTATED_CDS"/>
    <property type="molecule type" value="Genomic_DNA"/>
</dbReference>
<dbReference type="EMBL" id="KB097336">
    <property type="protein sequence ID" value="ESN97532.1"/>
    <property type="molecule type" value="Genomic_DNA"/>
</dbReference>
<dbReference type="KEGG" id="hro:HELRODRAFT_177962"/>
<feature type="region of interest" description="Disordered" evidence="1">
    <location>
        <begin position="97"/>
        <end position="142"/>
    </location>
</feature>
<evidence type="ECO:0000256" key="1">
    <source>
        <dbReference type="SAM" id="MobiDB-lite"/>
    </source>
</evidence>
<organism evidence="3 4">
    <name type="scientific">Helobdella robusta</name>
    <name type="common">Californian leech</name>
    <dbReference type="NCBI Taxonomy" id="6412"/>
    <lineage>
        <taxon>Eukaryota</taxon>
        <taxon>Metazoa</taxon>
        <taxon>Spiralia</taxon>
        <taxon>Lophotrochozoa</taxon>
        <taxon>Annelida</taxon>
        <taxon>Clitellata</taxon>
        <taxon>Hirudinea</taxon>
        <taxon>Rhynchobdellida</taxon>
        <taxon>Glossiphoniidae</taxon>
        <taxon>Helobdella</taxon>
    </lineage>
</organism>
<dbReference type="CTD" id="20206538"/>
<sequence>MKPEVRSRIMYLSDPQFHMDANKIWFIYRLIISRALCELTQQNRADNVPMLLGAPVGGDEHERSREDFPSDDNNNPGSLANFNIRRYYKRIIEPPSENIPLSVNRNENSQDRNLSFQDPSEPTQSNNESLNDSSDFRPPSTSLDIVASAPAILAATAAASTAAATTDSNDGSAGNLKNTTDKSEMPLKRSSSLNRIFPEPPLDLRQRNTY</sequence>
<feature type="region of interest" description="Disordered" evidence="1">
    <location>
        <begin position="52"/>
        <end position="79"/>
    </location>
</feature>
<accession>T1FCI9</accession>
<dbReference type="EnsemblMetazoa" id="HelroT177962">
    <property type="protein sequence ID" value="HelroP177962"/>
    <property type="gene ID" value="HelroG177962"/>
</dbReference>
<dbReference type="GeneID" id="20206538"/>
<feature type="compositionally biased region" description="Polar residues" evidence="1">
    <location>
        <begin position="99"/>
        <end position="142"/>
    </location>
</feature>
<evidence type="ECO:0000313" key="2">
    <source>
        <dbReference type="EMBL" id="ESN97532.1"/>
    </source>
</evidence>
<proteinExistence type="predicted"/>
<feature type="compositionally biased region" description="Basic and acidic residues" evidence="1">
    <location>
        <begin position="58"/>
        <end position="68"/>
    </location>
</feature>
<reference evidence="3" key="3">
    <citation type="submission" date="2015-06" db="UniProtKB">
        <authorList>
            <consortium name="EnsemblMetazoa"/>
        </authorList>
    </citation>
    <scope>IDENTIFICATION</scope>
</reference>